<dbReference type="EMBL" id="GL377565">
    <property type="protein sequence ID" value="EFJ38746.1"/>
    <property type="molecule type" value="Genomic_DNA"/>
</dbReference>
<dbReference type="InParanoid" id="D8QNE3"/>
<dbReference type="Gramene" id="EFJ38746">
    <property type="protein sequence ID" value="EFJ38746"/>
    <property type="gene ID" value="SELMODRAFT_437614"/>
</dbReference>
<dbReference type="KEGG" id="smo:SELMODRAFT_437614"/>
<proteinExistence type="predicted"/>
<sequence>MAVVWVKRGDEALRFPLIGSKLMVSSIARHWGLDPDSLRIGNCALVPGADGNSVLSLDAIAALLQDQPDLGDGSSHEQALVITGRRRSADHPAVQDHIRQRDEENLVAKKQRAEVARSRQLEAYRSNVEGLWSYVKELELTVTKPEQVCNVMQSRVSKMVARLHFVEGDDEPSDDNYKGLAALVKPDGSCFTAAVCCNRSSTSGKYVLVFSDPPLEYECVVTYEEEVEIAILTPAKPVSFNYCINWNDSICKSDHAYSWKRDPQSGDVKCVAGIFIEDPSLPIYQFEPYHMVMLPVESTVEVGAPVLDDAGHLGGVVVEFEEIPARDTRPTKKKKKNGERRLDETAIRDQFQNRVKEDPDFGKALEAGFVHRKAVVYVACLDIDGLTTVWYDWTKAHPLKEFEPSSSNEQNVIHWRRHA</sequence>
<protein>
    <submittedName>
        <fullName evidence="1">Uncharacterized protein</fullName>
    </submittedName>
</protein>
<organism evidence="2">
    <name type="scientific">Selaginella moellendorffii</name>
    <name type="common">Spikemoss</name>
    <dbReference type="NCBI Taxonomy" id="88036"/>
    <lineage>
        <taxon>Eukaryota</taxon>
        <taxon>Viridiplantae</taxon>
        <taxon>Streptophyta</taxon>
        <taxon>Embryophyta</taxon>
        <taxon>Tracheophyta</taxon>
        <taxon>Lycopodiopsida</taxon>
        <taxon>Selaginellales</taxon>
        <taxon>Selaginellaceae</taxon>
        <taxon>Selaginella</taxon>
    </lineage>
</organism>
<dbReference type="Proteomes" id="UP000001514">
    <property type="component" value="Unassembled WGS sequence"/>
</dbReference>
<dbReference type="HOGENOM" id="CLU_675107_0_0_1"/>
<accession>D8QNE3</accession>
<keyword evidence="2" id="KW-1185">Reference proteome</keyword>
<gene>
    <name evidence="1" type="ORF">SELMODRAFT_437614</name>
</gene>
<reference evidence="1 2" key="1">
    <citation type="journal article" date="2011" name="Science">
        <title>The Selaginella genome identifies genetic changes associated with the evolution of vascular plants.</title>
        <authorList>
            <person name="Banks J.A."/>
            <person name="Nishiyama T."/>
            <person name="Hasebe M."/>
            <person name="Bowman J.L."/>
            <person name="Gribskov M."/>
            <person name="dePamphilis C."/>
            <person name="Albert V.A."/>
            <person name="Aono N."/>
            <person name="Aoyama T."/>
            <person name="Ambrose B.A."/>
            <person name="Ashton N.W."/>
            <person name="Axtell M.J."/>
            <person name="Barker E."/>
            <person name="Barker M.S."/>
            <person name="Bennetzen J.L."/>
            <person name="Bonawitz N.D."/>
            <person name="Chapple C."/>
            <person name="Cheng C."/>
            <person name="Correa L.G."/>
            <person name="Dacre M."/>
            <person name="DeBarry J."/>
            <person name="Dreyer I."/>
            <person name="Elias M."/>
            <person name="Engstrom E.M."/>
            <person name="Estelle M."/>
            <person name="Feng L."/>
            <person name="Finet C."/>
            <person name="Floyd S.K."/>
            <person name="Frommer W.B."/>
            <person name="Fujita T."/>
            <person name="Gramzow L."/>
            <person name="Gutensohn M."/>
            <person name="Harholt J."/>
            <person name="Hattori M."/>
            <person name="Heyl A."/>
            <person name="Hirai T."/>
            <person name="Hiwatashi Y."/>
            <person name="Ishikawa M."/>
            <person name="Iwata M."/>
            <person name="Karol K.G."/>
            <person name="Koehler B."/>
            <person name="Kolukisaoglu U."/>
            <person name="Kubo M."/>
            <person name="Kurata T."/>
            <person name="Lalonde S."/>
            <person name="Li K."/>
            <person name="Li Y."/>
            <person name="Litt A."/>
            <person name="Lyons E."/>
            <person name="Manning G."/>
            <person name="Maruyama T."/>
            <person name="Michael T.P."/>
            <person name="Mikami K."/>
            <person name="Miyazaki S."/>
            <person name="Morinaga S."/>
            <person name="Murata T."/>
            <person name="Mueller-Roeber B."/>
            <person name="Nelson D.R."/>
            <person name="Obara M."/>
            <person name="Oguri Y."/>
            <person name="Olmstead R.G."/>
            <person name="Onodera N."/>
            <person name="Petersen B.L."/>
            <person name="Pils B."/>
            <person name="Prigge M."/>
            <person name="Rensing S.A."/>
            <person name="Riano-Pachon D.M."/>
            <person name="Roberts A.W."/>
            <person name="Sato Y."/>
            <person name="Scheller H.V."/>
            <person name="Schulz B."/>
            <person name="Schulz C."/>
            <person name="Shakirov E.V."/>
            <person name="Shibagaki N."/>
            <person name="Shinohara N."/>
            <person name="Shippen D.E."/>
            <person name="Soerensen I."/>
            <person name="Sotooka R."/>
            <person name="Sugimoto N."/>
            <person name="Sugita M."/>
            <person name="Sumikawa N."/>
            <person name="Tanurdzic M."/>
            <person name="Theissen G."/>
            <person name="Ulvskov P."/>
            <person name="Wakazuki S."/>
            <person name="Weng J.K."/>
            <person name="Willats W.W."/>
            <person name="Wipf D."/>
            <person name="Wolf P.G."/>
            <person name="Yang L."/>
            <person name="Zimmer A.D."/>
            <person name="Zhu Q."/>
            <person name="Mitros T."/>
            <person name="Hellsten U."/>
            <person name="Loque D."/>
            <person name="Otillar R."/>
            <person name="Salamov A."/>
            <person name="Schmutz J."/>
            <person name="Shapiro H."/>
            <person name="Lindquist E."/>
            <person name="Lucas S."/>
            <person name="Rokhsar D."/>
            <person name="Grigoriev I.V."/>
        </authorList>
    </citation>
    <scope>NUCLEOTIDE SEQUENCE [LARGE SCALE GENOMIC DNA]</scope>
</reference>
<dbReference type="AlphaFoldDB" id="D8QNE3"/>
<name>D8QNE3_SELML</name>
<evidence type="ECO:0000313" key="2">
    <source>
        <dbReference type="Proteomes" id="UP000001514"/>
    </source>
</evidence>
<evidence type="ECO:0000313" key="1">
    <source>
        <dbReference type="EMBL" id="EFJ38746.1"/>
    </source>
</evidence>